<feature type="signal peptide" evidence="1">
    <location>
        <begin position="1"/>
        <end position="24"/>
    </location>
</feature>
<dbReference type="HOGENOM" id="CLU_011114_0_0_14"/>
<dbReference type="AlphaFoldDB" id="C5J6N7"/>
<dbReference type="PANTHER" id="PTHR30290">
    <property type="entry name" value="PERIPLASMIC BINDING COMPONENT OF ABC TRANSPORTER"/>
    <property type="match status" value="1"/>
</dbReference>
<feature type="domain" description="Solute-binding protein family 5" evidence="2">
    <location>
        <begin position="147"/>
        <end position="697"/>
    </location>
</feature>
<keyword evidence="3" id="KW-0449">Lipoprotein</keyword>
<dbReference type="KEGG" id="mco:MCJ_004440"/>
<dbReference type="PROSITE" id="PS51257">
    <property type="entry name" value="PROKAR_LIPOPROTEIN"/>
    <property type="match status" value="1"/>
</dbReference>
<evidence type="ECO:0000259" key="2">
    <source>
        <dbReference type="Pfam" id="PF00496"/>
    </source>
</evidence>
<dbReference type="PIRSF" id="PIRSF028335">
    <property type="entry name" value="ABC_oligopep_OppA_prd"/>
    <property type="match status" value="1"/>
</dbReference>
<dbReference type="Gene3D" id="3.90.76.10">
    <property type="entry name" value="Dipeptide-binding Protein, Domain 1"/>
    <property type="match status" value="2"/>
</dbReference>
<dbReference type="GO" id="GO:1904680">
    <property type="term" value="F:peptide transmembrane transporter activity"/>
    <property type="evidence" value="ECO:0007669"/>
    <property type="project" value="TreeGrafter"/>
</dbReference>
<feature type="chain" id="PRO_5002953326" evidence="1">
    <location>
        <begin position="25"/>
        <end position="888"/>
    </location>
</feature>
<protein>
    <submittedName>
        <fullName evidence="3">Lipoprotein</fullName>
    </submittedName>
</protein>
<evidence type="ECO:0000313" key="4">
    <source>
        <dbReference type="Proteomes" id="UP000001491"/>
    </source>
</evidence>
<dbReference type="EMBL" id="FM864216">
    <property type="protein sequence ID" value="CAT05144.1"/>
    <property type="molecule type" value="Genomic_DNA"/>
</dbReference>
<dbReference type="Gene3D" id="3.40.190.10">
    <property type="entry name" value="Periplasmic binding protein-like II"/>
    <property type="match status" value="1"/>
</dbReference>
<dbReference type="Gene3D" id="3.10.105.10">
    <property type="entry name" value="Dipeptide-binding Protein, Domain 3"/>
    <property type="match status" value="1"/>
</dbReference>
<dbReference type="eggNOG" id="COG4166">
    <property type="taxonomic scope" value="Bacteria"/>
</dbReference>
<gene>
    <name evidence="3" type="ordered locus">MCJ_004440</name>
</gene>
<sequence length="888" mass="101418">MKKKIISSLISLVPLATLVSCASAIEANRKEFDFGVAVPQINTLNYVTNNSSHSIINSLVESFFKPGPTSSESYGGKLNLPSATVATYRSNLPLDRIGDILGKVDTVDSTGRFFTITDTPLALGTAAPTIPGTSNSVRGITNPSGQFLTVTLSLNKGASKWSNGDEVVAQDFIDYILYVLNISVASPNLTKTINNINIKNSQALVSLQQDYVQRFSKVYSNPFGQRRFVNVDGKIVEDQNQQVFVSENPGDEEFVANFKKLLANFGMYTGRVFVEYSNKEIIDLVQKNISLNPNFDYKSTSFKQLIDNKEVETKLTRNPFLDPHQVFIGSSLTPKYKFLPADDYDLRIEFEDYAPKVYFSLYRQVIFPEILLPINRKFVEYTVGGIRNFGTDLKNFIWNGPFDISQLDLGPQGSLILSKRDSYYSADKTVPEKIKVFFAEDPELLSTLFVDGYIAETKIPAIYQQRFWANEKTRQYMQKQVGFGTIAIQMNLDNVTRGNSYLQDEDLRKAIYYAINRVDLLKLYGLDSSFSQTTWTNFGSIKTSRNYPLASFFIDKKYYSEKVGSDGKNIAFNLLAFDYTDQLSKESWFESIQRVDNSYNLEVANFYLNRFRAKYPNLNSVDLKFIYKDNNSENVATGLQDILARHTNGFIKIDPIRLPDGIYTQRLITGEFDLAIRNFDFFNIGGGEPHSYIRAFFNTDDISPKDNKLTGFENNPTGSMTYYKWWSSLSKQRQEEIQKRLDINDFDMQKFVDLITRKVKTDEQGQIIYQKVFGSVESNQALQGIDKKEILIPEFAETNEEYNARINAFFNSNFTNEELKQGWNQEKVFNLIVTFEKIIREFAPVIPVMEVDTFWIINRIRAGRNNSFQYAFDVENIKKPNISPEDGK</sequence>
<keyword evidence="4" id="KW-1185">Reference proteome</keyword>
<accession>C5J6N7</accession>
<dbReference type="Pfam" id="PF00496">
    <property type="entry name" value="SBP_bac_5"/>
    <property type="match status" value="1"/>
</dbReference>
<evidence type="ECO:0000256" key="1">
    <source>
        <dbReference type="SAM" id="SignalP"/>
    </source>
</evidence>
<name>C5J6N7_MESCH</name>
<organism evidence="3 4">
    <name type="scientific">Mesomycoplasma conjunctivae (strain ATCC 25834 / NCTC 10147 / HRC/581)</name>
    <name type="common">Mycoplasma conjunctivae</name>
    <dbReference type="NCBI Taxonomy" id="572263"/>
    <lineage>
        <taxon>Bacteria</taxon>
        <taxon>Bacillati</taxon>
        <taxon>Mycoplasmatota</taxon>
        <taxon>Mycoplasmoidales</taxon>
        <taxon>Metamycoplasmataceae</taxon>
        <taxon>Mesomycoplasma</taxon>
    </lineage>
</organism>
<dbReference type="InterPro" id="IPR016880">
    <property type="entry name" value="ABC_oligopep_solut-bd_myco_prd"/>
</dbReference>
<dbReference type="InterPro" id="IPR039424">
    <property type="entry name" value="SBP_5"/>
</dbReference>
<reference evidence="4" key="1">
    <citation type="journal article" date="2009" name="BMC Bioinformatics">
        <title>The Mycoplasma conjunctivae genome sequencing, annotation and analysis.</title>
        <authorList>
            <person name="Calderon-Copete S.P."/>
            <person name="Wigger G."/>
            <person name="Wunderlin C."/>
            <person name="Schmidheini T."/>
            <person name="Frey J."/>
            <person name="Quail M.A."/>
            <person name="Falquet L."/>
        </authorList>
    </citation>
    <scope>NUCLEOTIDE SEQUENCE [LARGE SCALE GENOMIC DNA]</scope>
    <source>
        <strain evidence="4">ATCC 25834 / NCTC 10147 / HRC/581</strain>
    </source>
</reference>
<dbReference type="GO" id="GO:0015833">
    <property type="term" value="P:peptide transport"/>
    <property type="evidence" value="ECO:0007669"/>
    <property type="project" value="TreeGrafter"/>
</dbReference>
<keyword evidence="1" id="KW-0732">Signal</keyword>
<dbReference type="InterPro" id="IPR000914">
    <property type="entry name" value="SBP_5_dom"/>
</dbReference>
<dbReference type="Proteomes" id="UP000001491">
    <property type="component" value="Chromosome"/>
</dbReference>
<evidence type="ECO:0000313" key="3">
    <source>
        <dbReference type="EMBL" id="CAT05144.1"/>
    </source>
</evidence>
<proteinExistence type="predicted"/>
<dbReference type="SUPFAM" id="SSF53850">
    <property type="entry name" value="Periplasmic binding protein-like II"/>
    <property type="match status" value="1"/>
</dbReference>